<organism evidence="3">
    <name type="scientific">marine sediment metagenome</name>
    <dbReference type="NCBI Taxonomy" id="412755"/>
    <lineage>
        <taxon>unclassified sequences</taxon>
        <taxon>metagenomes</taxon>
        <taxon>ecological metagenomes</taxon>
    </lineage>
</organism>
<reference evidence="3" key="1">
    <citation type="journal article" date="2015" name="Nature">
        <title>Complex archaea that bridge the gap between prokaryotes and eukaryotes.</title>
        <authorList>
            <person name="Spang A."/>
            <person name="Saw J.H."/>
            <person name="Jorgensen S.L."/>
            <person name="Zaremba-Niedzwiedzka K."/>
            <person name="Martijn J."/>
            <person name="Lind A.E."/>
            <person name="van Eijk R."/>
            <person name="Schleper C."/>
            <person name="Guy L."/>
            <person name="Ettema T.J."/>
        </authorList>
    </citation>
    <scope>NUCLEOTIDE SEQUENCE</scope>
</reference>
<dbReference type="EMBL" id="LAZR01006076">
    <property type="protein sequence ID" value="KKM94915.1"/>
    <property type="molecule type" value="Genomic_DNA"/>
</dbReference>
<name>A0A0F9P1F5_9ZZZZ</name>
<dbReference type="AlphaFoldDB" id="A0A0F9P1F5"/>
<dbReference type="Gene3D" id="3.40.50.300">
    <property type="entry name" value="P-loop containing nucleotide triphosphate hydrolases"/>
    <property type="match status" value="1"/>
</dbReference>
<sequence>MTAEIERTDETDALIREQARKYPDWWDEYILGRRLWTKQKAIAQSTFMYPRTTVRSCESSGKTFSAAGIVLAFLYNYPPATVFTTAPTNRQVEDLLWAEIRTAFGASRMALEGNLTRKRLEIDDKWYAVGFATDEPERMLGYHNVNVLVIADDAAGLQDEMYGAIENPLSTGNTHELLISNPTQSVGKFRETFSSKLYNKFHISAYDTPNLKGFGITEEDIASGEWVKKSEGKDLPFPELISPAKVAERYHEWGPGSYLYIVFILGDFPEAGVNNLNRIDLIEAAMARQTERQVFEKHSRVAALDVARYGDDESSFAIRQGDKVLDTFEWAHQDSVYTAGRAARLIKENKPARTYVDVVGLGAGVFDILKNEIGEQYKIIEYDSGKDALDKERYVNRRAEGYFDLNKMLVDGDLDLPGSGKLKAQLADIRYIFDKKGRLQIESKEDARNRGSKSPDVADAVMMSFCRKTGGGGSGRTTTY</sequence>
<feature type="domain" description="Terminase large subunit gp17-like C-terminal" evidence="2">
    <location>
        <begin position="323"/>
        <end position="467"/>
    </location>
</feature>
<gene>
    <name evidence="3" type="ORF">LCGC14_1193440</name>
</gene>
<proteinExistence type="predicted"/>
<dbReference type="Pfam" id="PF17289">
    <property type="entry name" value="Terminase_6C"/>
    <property type="match status" value="1"/>
</dbReference>
<protein>
    <recommendedName>
        <fullName evidence="2">Terminase large subunit gp17-like C-terminal domain-containing protein</fullName>
    </recommendedName>
</protein>
<evidence type="ECO:0000313" key="3">
    <source>
        <dbReference type="EMBL" id="KKM94915.1"/>
    </source>
</evidence>
<evidence type="ECO:0000259" key="2">
    <source>
        <dbReference type="Pfam" id="PF17289"/>
    </source>
</evidence>
<accession>A0A0F9P1F5</accession>
<dbReference type="Gene3D" id="3.30.420.240">
    <property type="match status" value="1"/>
</dbReference>
<dbReference type="InterPro" id="IPR035421">
    <property type="entry name" value="Terminase_6C"/>
</dbReference>
<comment type="caution">
    <text evidence="3">The sequence shown here is derived from an EMBL/GenBank/DDBJ whole genome shotgun (WGS) entry which is preliminary data.</text>
</comment>
<evidence type="ECO:0000256" key="1">
    <source>
        <dbReference type="ARBA" id="ARBA00022612"/>
    </source>
</evidence>
<dbReference type="InterPro" id="IPR027417">
    <property type="entry name" value="P-loop_NTPase"/>
</dbReference>
<keyword evidence="1" id="KW-1188">Viral release from host cell</keyword>